<dbReference type="Pfam" id="PF01814">
    <property type="entry name" value="Hemerythrin"/>
    <property type="match status" value="1"/>
</dbReference>
<keyword evidence="4" id="KW-0408">Iron</keyword>
<dbReference type="Gene3D" id="1.20.120.520">
    <property type="entry name" value="nmb1532 protein domain like"/>
    <property type="match status" value="1"/>
</dbReference>
<accession>A0A4P7Y8M9</accession>
<dbReference type="GO" id="GO:0046872">
    <property type="term" value="F:metal ion binding"/>
    <property type="evidence" value="ECO:0007669"/>
    <property type="project" value="UniProtKB-KW"/>
</dbReference>
<dbReference type="Proteomes" id="UP000298274">
    <property type="component" value="Chromosome"/>
</dbReference>
<evidence type="ECO:0000256" key="4">
    <source>
        <dbReference type="ARBA" id="ARBA00023004"/>
    </source>
</evidence>
<keyword evidence="2" id="KW-0963">Cytoplasm</keyword>
<evidence type="ECO:0000313" key="7">
    <source>
        <dbReference type="Proteomes" id="UP000298274"/>
    </source>
</evidence>
<gene>
    <name evidence="6" type="ORF">E4167_21400</name>
</gene>
<dbReference type="InterPro" id="IPR012312">
    <property type="entry name" value="Hemerythrin-like"/>
</dbReference>
<evidence type="ECO:0000256" key="3">
    <source>
        <dbReference type="ARBA" id="ARBA00022723"/>
    </source>
</evidence>
<name>A0A4P7Y8M9_PSEVE</name>
<dbReference type="EMBL" id="CP039631">
    <property type="protein sequence ID" value="QCG67069.1"/>
    <property type="molecule type" value="Genomic_DNA"/>
</dbReference>
<evidence type="ECO:0000313" key="6">
    <source>
        <dbReference type="EMBL" id="QCG67069.1"/>
    </source>
</evidence>
<comment type="subcellular location">
    <subcellularLocation>
        <location evidence="1">Cytoplasm</location>
    </subcellularLocation>
</comment>
<keyword evidence="3" id="KW-0479">Metal-binding</keyword>
<reference evidence="7" key="1">
    <citation type="submission" date="2019-04" db="EMBL/GenBank/DDBJ databases">
        <title>Complete genome sequence of Pseudomonas veronii strain PVy, a versatile degrader capable of using multiple contaminants as sole carbon sources.</title>
        <authorList>
            <person name="Lopez-Echartea E."/>
            <person name="Ridl J."/>
            <person name="Pajer P."/>
            <person name="Strejcek M."/>
            <person name="Suman J."/>
            <person name="Uhlik O."/>
        </authorList>
    </citation>
    <scope>NUCLEOTIDE SEQUENCE [LARGE SCALE GENOMIC DNA]</scope>
    <source>
        <strain evidence="7">Pvy</strain>
    </source>
</reference>
<sequence length="221" mass="25224">MPSSGAVISTLLGFRAPWQRVVMITLLRDKSLLFNALKLARCLQSLVHTRTADEESPMTVSDWNTQTQDHLIDHLLARYHARHREQLPELVRMASRVEQVHGQHLQCPNGLADLLLDMQQELESHMLKEEQVLFPMLQMGMGPQASTPIQVMRYEHDQHAEALEQLLSLTNQITPPAEACNTWRSLYRELSAFHADLREHIRLENDILFARAAPSLAVARA</sequence>
<dbReference type="GO" id="GO:0005737">
    <property type="term" value="C:cytoplasm"/>
    <property type="evidence" value="ECO:0007669"/>
    <property type="project" value="UniProtKB-SubCell"/>
</dbReference>
<organism evidence="6 7">
    <name type="scientific">Pseudomonas veronii</name>
    <dbReference type="NCBI Taxonomy" id="76761"/>
    <lineage>
        <taxon>Bacteria</taxon>
        <taxon>Pseudomonadati</taxon>
        <taxon>Pseudomonadota</taxon>
        <taxon>Gammaproteobacteria</taxon>
        <taxon>Pseudomonadales</taxon>
        <taxon>Pseudomonadaceae</taxon>
        <taxon>Pseudomonas</taxon>
    </lineage>
</organism>
<dbReference type="InterPro" id="IPR019903">
    <property type="entry name" value="RIC_family"/>
</dbReference>
<dbReference type="AlphaFoldDB" id="A0A4P7Y8M9"/>
<dbReference type="PANTHER" id="PTHR36438">
    <property type="entry name" value="IRON-SULFUR CLUSTER REPAIR PROTEIN YTFE"/>
    <property type="match status" value="1"/>
</dbReference>
<protein>
    <recommendedName>
        <fullName evidence="5">Hemerythrin-like domain-containing protein</fullName>
    </recommendedName>
</protein>
<evidence type="ECO:0000259" key="5">
    <source>
        <dbReference type="Pfam" id="PF01814"/>
    </source>
</evidence>
<evidence type="ECO:0000256" key="1">
    <source>
        <dbReference type="ARBA" id="ARBA00004496"/>
    </source>
</evidence>
<dbReference type="PANTHER" id="PTHR36438:SF1">
    <property type="entry name" value="IRON-SULFUR CLUSTER REPAIR PROTEIN YTFE"/>
    <property type="match status" value="1"/>
</dbReference>
<feature type="domain" description="Hemerythrin-like" evidence="5">
    <location>
        <begin position="72"/>
        <end position="211"/>
    </location>
</feature>
<proteinExistence type="predicted"/>
<evidence type="ECO:0000256" key="2">
    <source>
        <dbReference type="ARBA" id="ARBA00022490"/>
    </source>
</evidence>